<dbReference type="Proteomes" id="UP001596109">
    <property type="component" value="Unassembled WGS sequence"/>
</dbReference>
<reference evidence="13" key="1">
    <citation type="journal article" date="2019" name="Int. J. Syst. Evol. Microbiol.">
        <title>The Global Catalogue of Microorganisms (GCM) 10K type strain sequencing project: providing services to taxonomists for standard genome sequencing and annotation.</title>
        <authorList>
            <consortium name="The Broad Institute Genomics Platform"/>
            <consortium name="The Broad Institute Genome Sequencing Center for Infectious Disease"/>
            <person name="Wu L."/>
            <person name="Ma J."/>
        </authorList>
    </citation>
    <scope>NUCLEOTIDE SEQUENCE [LARGE SCALE GENOMIC DNA]</scope>
    <source>
        <strain evidence="13">CGMCC 4.1434</strain>
    </source>
</reference>
<dbReference type="PROSITE" id="PS50885">
    <property type="entry name" value="HAMP"/>
    <property type="match status" value="1"/>
</dbReference>
<evidence type="ECO:0000256" key="9">
    <source>
        <dbReference type="SAM" id="Phobius"/>
    </source>
</evidence>
<dbReference type="InterPro" id="IPR029150">
    <property type="entry name" value="dCache_3"/>
</dbReference>
<dbReference type="InterPro" id="IPR029151">
    <property type="entry name" value="Sensor-like_sf"/>
</dbReference>
<evidence type="ECO:0000256" key="8">
    <source>
        <dbReference type="PROSITE-ProRule" id="PRU00284"/>
    </source>
</evidence>
<feature type="domain" description="Methyl-accepting transducer" evidence="10">
    <location>
        <begin position="374"/>
        <end position="631"/>
    </location>
</feature>
<sequence length="660" mass="71363">MKNIFNWNSLNKKLLALFLTMTIIPLILTALTIFYAMEQGFTKLITNQQEEMEHTVQTQFNKVSEQLLAITKRYAEDPELIEAFESENRDALTQQVAQLYPRLQAEHQIGVLEFGNAAGLVMLRGHNPQQHGDDKSGLPAIQSALDGNAISGFEFGASGLSVRAFAPITSDHEVIGTLQTGVDDTFLKELSDMLQNVVIDLYDQDGTIVVSSDETKIGEAFENQSILSAIQNGETLSNRNGESLASYIPMYDPTHSEIIGTIGIHQDLSVIQGTKQQIIHIVLLLASATVVVVLLVSILFSRKIAKPIHMIAEGMGELAKGDLSISLEGSDRKDEVGQLTNAMQKMKDTLHDTMEKVAEASSSVMLQSEELSQSANEVKSGSEQIAMTMEEIAFGTEKQADNASELAHTMGMFDTKVHDTSERGEQIQRSSIAVLTMTAEGKQLMDSSAQQMMKIDGIVQEAVEKMANFNRQTQEISKLVSVIEAIATQTNLLALNAAIEAAKAGEAGKGFAVVADEVRKLAEQVSSSVTDITGIVSDIQMESTDVTESLQNGYKEVEQGTHHIQTTSATFNSIDEAVTGMVETINGIADNLTDLATNSQTLNHSIGEIAAISQESAAGIEETAATSQQSSSSMEEVAGGAENLAKLADQLNSLVRQFKL</sequence>
<keyword evidence="5 9" id="KW-0472">Membrane</keyword>
<evidence type="ECO:0000256" key="3">
    <source>
        <dbReference type="ARBA" id="ARBA00022481"/>
    </source>
</evidence>
<dbReference type="RefSeq" id="WP_381440422.1">
    <property type="nucleotide sequence ID" value="NZ_JBHSNO010000022.1"/>
</dbReference>
<gene>
    <name evidence="12" type="ORF">ACFPRA_24015</name>
</gene>
<keyword evidence="9" id="KW-1133">Transmembrane helix</keyword>
<evidence type="ECO:0000256" key="6">
    <source>
        <dbReference type="ARBA" id="ARBA00023224"/>
    </source>
</evidence>
<dbReference type="Gene3D" id="3.30.450.20">
    <property type="entry name" value="PAS domain"/>
    <property type="match status" value="1"/>
</dbReference>
<feature type="transmembrane region" description="Helical" evidence="9">
    <location>
        <begin position="278"/>
        <end position="300"/>
    </location>
</feature>
<evidence type="ECO:0000313" key="12">
    <source>
        <dbReference type="EMBL" id="MFC5591946.1"/>
    </source>
</evidence>
<dbReference type="InterPro" id="IPR004089">
    <property type="entry name" value="MCPsignal_dom"/>
</dbReference>
<dbReference type="EMBL" id="JBHSNO010000022">
    <property type="protein sequence ID" value="MFC5591946.1"/>
    <property type="molecule type" value="Genomic_DNA"/>
</dbReference>
<comment type="similarity">
    <text evidence="7">Belongs to the methyl-accepting chemotaxis (MCP) protein family.</text>
</comment>
<evidence type="ECO:0000259" key="11">
    <source>
        <dbReference type="PROSITE" id="PS50885"/>
    </source>
</evidence>
<dbReference type="PANTHER" id="PTHR32089">
    <property type="entry name" value="METHYL-ACCEPTING CHEMOTAXIS PROTEIN MCPB"/>
    <property type="match status" value="1"/>
</dbReference>
<feature type="domain" description="HAMP" evidence="11">
    <location>
        <begin position="302"/>
        <end position="355"/>
    </location>
</feature>
<keyword evidence="2" id="KW-1003">Cell membrane</keyword>
<evidence type="ECO:0000256" key="4">
    <source>
        <dbReference type="ARBA" id="ARBA00022500"/>
    </source>
</evidence>
<comment type="caution">
    <text evidence="12">The sequence shown here is derived from an EMBL/GenBank/DDBJ whole genome shotgun (WGS) entry which is preliminary data.</text>
</comment>
<keyword evidence="4" id="KW-0145">Chemotaxis</keyword>
<evidence type="ECO:0000256" key="7">
    <source>
        <dbReference type="ARBA" id="ARBA00029447"/>
    </source>
</evidence>
<name>A0ABW0TR41_9BACL</name>
<evidence type="ECO:0000259" key="10">
    <source>
        <dbReference type="PROSITE" id="PS50111"/>
    </source>
</evidence>
<evidence type="ECO:0000256" key="5">
    <source>
        <dbReference type="ARBA" id="ARBA00023136"/>
    </source>
</evidence>
<keyword evidence="9" id="KW-0812">Transmembrane</keyword>
<dbReference type="SUPFAM" id="SSF58104">
    <property type="entry name" value="Methyl-accepting chemotaxis protein (MCP) signaling domain"/>
    <property type="match status" value="1"/>
</dbReference>
<keyword evidence="6 8" id="KW-0807">Transducer</keyword>
<dbReference type="Pfam" id="PF00015">
    <property type="entry name" value="MCPsignal"/>
    <property type="match status" value="1"/>
</dbReference>
<dbReference type="PROSITE" id="PS50111">
    <property type="entry name" value="CHEMOTAXIS_TRANSDUC_2"/>
    <property type="match status" value="1"/>
</dbReference>
<dbReference type="Gene3D" id="1.10.287.950">
    <property type="entry name" value="Methyl-accepting chemotaxis protein"/>
    <property type="match status" value="1"/>
</dbReference>
<dbReference type="InterPro" id="IPR003660">
    <property type="entry name" value="HAMP_dom"/>
</dbReference>
<feature type="transmembrane region" description="Helical" evidence="9">
    <location>
        <begin position="14"/>
        <end position="37"/>
    </location>
</feature>
<dbReference type="CDD" id="cd06225">
    <property type="entry name" value="HAMP"/>
    <property type="match status" value="1"/>
</dbReference>
<dbReference type="Pfam" id="PF14827">
    <property type="entry name" value="dCache_3"/>
    <property type="match status" value="1"/>
</dbReference>
<evidence type="ECO:0000256" key="1">
    <source>
        <dbReference type="ARBA" id="ARBA00004236"/>
    </source>
</evidence>
<evidence type="ECO:0000256" key="2">
    <source>
        <dbReference type="ARBA" id="ARBA00022475"/>
    </source>
</evidence>
<accession>A0ABW0TR41</accession>
<organism evidence="12 13">
    <name type="scientific">Sporosarcina soli</name>
    <dbReference type="NCBI Taxonomy" id="334736"/>
    <lineage>
        <taxon>Bacteria</taxon>
        <taxon>Bacillati</taxon>
        <taxon>Bacillota</taxon>
        <taxon>Bacilli</taxon>
        <taxon>Bacillales</taxon>
        <taxon>Caryophanaceae</taxon>
        <taxon>Sporosarcina</taxon>
    </lineage>
</organism>
<keyword evidence="13" id="KW-1185">Reference proteome</keyword>
<dbReference type="SMART" id="SM00304">
    <property type="entry name" value="HAMP"/>
    <property type="match status" value="1"/>
</dbReference>
<dbReference type="Pfam" id="PF00672">
    <property type="entry name" value="HAMP"/>
    <property type="match status" value="1"/>
</dbReference>
<protein>
    <submittedName>
        <fullName evidence="12">Methyl-accepting chemotaxis protein</fullName>
    </submittedName>
</protein>
<comment type="subcellular location">
    <subcellularLocation>
        <location evidence="1">Cell membrane</location>
    </subcellularLocation>
</comment>
<evidence type="ECO:0000313" key="13">
    <source>
        <dbReference type="Proteomes" id="UP001596109"/>
    </source>
</evidence>
<proteinExistence type="inferred from homology"/>
<dbReference type="SMART" id="SM00283">
    <property type="entry name" value="MA"/>
    <property type="match status" value="1"/>
</dbReference>
<dbReference type="PANTHER" id="PTHR32089:SF114">
    <property type="entry name" value="METHYL-ACCEPTING CHEMOTAXIS PROTEIN MCPB"/>
    <property type="match status" value="1"/>
</dbReference>
<dbReference type="SUPFAM" id="SSF103190">
    <property type="entry name" value="Sensory domain-like"/>
    <property type="match status" value="2"/>
</dbReference>
<keyword evidence="3" id="KW-0488">Methylation</keyword>
<dbReference type="Gene3D" id="6.10.340.10">
    <property type="match status" value="1"/>
</dbReference>